<organism evidence="1 2">
    <name type="scientific">Citreimonas salinaria</name>
    <dbReference type="NCBI Taxonomy" id="321339"/>
    <lineage>
        <taxon>Bacteria</taxon>
        <taxon>Pseudomonadati</taxon>
        <taxon>Pseudomonadota</taxon>
        <taxon>Alphaproteobacteria</taxon>
        <taxon>Rhodobacterales</taxon>
        <taxon>Roseobacteraceae</taxon>
        <taxon>Citreimonas</taxon>
    </lineage>
</organism>
<dbReference type="Proteomes" id="UP000199286">
    <property type="component" value="Unassembled WGS sequence"/>
</dbReference>
<sequence>MACKATDEIEPLLLKVPEIEGEGWRLAQRTPSIGRDYTGGTIMLRDSVELVNTRKR</sequence>
<evidence type="ECO:0000313" key="2">
    <source>
        <dbReference type="Proteomes" id="UP000199286"/>
    </source>
</evidence>
<dbReference type="STRING" id="321339.SAMN05444340_101163"/>
<name>A0A1H3F3T2_9RHOB</name>
<proteinExistence type="predicted"/>
<protein>
    <submittedName>
        <fullName evidence="1">Uncharacterized protein</fullName>
    </submittedName>
</protein>
<reference evidence="1 2" key="1">
    <citation type="submission" date="2016-10" db="EMBL/GenBank/DDBJ databases">
        <authorList>
            <person name="de Groot N.N."/>
        </authorList>
    </citation>
    <scope>NUCLEOTIDE SEQUENCE [LARGE SCALE GENOMIC DNA]</scope>
    <source>
        <strain evidence="1 2">DSM 26880</strain>
    </source>
</reference>
<accession>A0A1H3F3T2</accession>
<keyword evidence="2" id="KW-1185">Reference proteome</keyword>
<dbReference type="AlphaFoldDB" id="A0A1H3F3T2"/>
<evidence type="ECO:0000313" key="1">
    <source>
        <dbReference type="EMBL" id="SDX85540.1"/>
    </source>
</evidence>
<gene>
    <name evidence="1" type="ORF">SAMN05444340_101163</name>
</gene>
<dbReference type="EMBL" id="FNPF01000001">
    <property type="protein sequence ID" value="SDX85540.1"/>
    <property type="molecule type" value="Genomic_DNA"/>
</dbReference>